<dbReference type="PANTHER" id="PTHR11552">
    <property type="entry name" value="GLUCOSE-METHANOL-CHOLINE GMC OXIDOREDUCTASE"/>
    <property type="match status" value="1"/>
</dbReference>
<dbReference type="SUPFAM" id="SSF54373">
    <property type="entry name" value="FAD-linked reductases, C-terminal domain"/>
    <property type="match status" value="1"/>
</dbReference>
<gene>
    <name evidence="5" type="ORF">BXZ70DRAFT_643251</name>
</gene>
<evidence type="ECO:0000313" key="5">
    <source>
        <dbReference type="EMBL" id="KAH8079783.1"/>
    </source>
</evidence>
<comment type="similarity">
    <text evidence="2">Belongs to the GMC oxidoreductase family.</text>
</comment>
<dbReference type="Gene3D" id="3.30.560.10">
    <property type="entry name" value="Glucose Oxidase, domain 3"/>
    <property type="match status" value="1"/>
</dbReference>
<dbReference type="PROSITE" id="PS00624">
    <property type="entry name" value="GMC_OXRED_2"/>
    <property type="match status" value="1"/>
</dbReference>
<sequence length="605" mass="66203">MANPFDGYDIIFAGGGTTACLVAGRLITAEPALKILIIESGPRTLEDNAHVQPARFATHLQPTSRTINFMVGKPSVALDGRTSVVPTGQCLGGGSSVNFTMYTRPVASDYDEWELKYSNPGWGFKDMLPFIKKVENYQIQPDQDTHGYTGPLSVSMGGLTGNVGSDFLEVATKYDPGRGLTEDPNAITSGINKYGRWQKWINSRTGRRSDVPHNFIYPHAYNKNLVVNTEHVVKRVIFEGKRAVGIEFLANAKLQPGASQKILTARAKRLVVVSGGSCGTPLILERSGIGGKEVLRAAGVDLLVDLPGVGATYQDHTGAFPPFHASEDSETLDGIVRGKPDEIDRWTPQWLMEGSGAMAWNGLDAGIKMRPNTEELNAIGPEFMTRWNDYFANAPDKPVLYFGTLAVLVGDTSLVPDRKYFTVSYFAEYPASIGSLHITSGDDVYATPDFDPSFLTKPEDIAVLRYGYKVTREFARRMKCYRGEYKSWHPQFPNDSEAACHEQATPVPVDSRNIRWTAKDDEAIDQYHRAFANTCWHSLGTCPMKPREKGGVVDTRLNVYGVEGLKVADLSIAPSNVSANTYSTTLAIAEKAAAIIAEELGIQGV</sequence>
<dbReference type="OrthoDB" id="269227at2759"/>
<dbReference type="AlphaFoldDB" id="A0A8K0UGE1"/>
<feature type="binding site" evidence="3">
    <location>
        <position position="233"/>
    </location>
    <ligand>
        <name>FAD</name>
        <dbReference type="ChEBI" id="CHEBI:57692"/>
    </ligand>
</feature>
<evidence type="ECO:0000256" key="2">
    <source>
        <dbReference type="ARBA" id="ARBA00010790"/>
    </source>
</evidence>
<dbReference type="Proteomes" id="UP000813824">
    <property type="component" value="Unassembled WGS sequence"/>
</dbReference>
<protein>
    <submittedName>
        <fullName evidence="5">GMC oxidoreductase-domain-containing protein</fullName>
    </submittedName>
</protein>
<dbReference type="InterPro" id="IPR000172">
    <property type="entry name" value="GMC_OxRdtase_N"/>
</dbReference>
<keyword evidence="6" id="KW-1185">Reference proteome</keyword>
<name>A0A8K0UGE1_9AGAR</name>
<reference evidence="5" key="1">
    <citation type="journal article" date="2021" name="New Phytol.">
        <title>Evolutionary innovations through gain and loss of genes in the ectomycorrhizal Boletales.</title>
        <authorList>
            <person name="Wu G."/>
            <person name="Miyauchi S."/>
            <person name="Morin E."/>
            <person name="Kuo A."/>
            <person name="Drula E."/>
            <person name="Varga T."/>
            <person name="Kohler A."/>
            <person name="Feng B."/>
            <person name="Cao Y."/>
            <person name="Lipzen A."/>
            <person name="Daum C."/>
            <person name="Hundley H."/>
            <person name="Pangilinan J."/>
            <person name="Johnson J."/>
            <person name="Barry K."/>
            <person name="LaButti K."/>
            <person name="Ng V."/>
            <person name="Ahrendt S."/>
            <person name="Min B."/>
            <person name="Choi I.G."/>
            <person name="Park H."/>
            <person name="Plett J.M."/>
            <person name="Magnuson J."/>
            <person name="Spatafora J.W."/>
            <person name="Nagy L.G."/>
            <person name="Henrissat B."/>
            <person name="Grigoriev I.V."/>
            <person name="Yang Z.L."/>
            <person name="Xu J."/>
            <person name="Martin F.M."/>
        </authorList>
    </citation>
    <scope>NUCLEOTIDE SEQUENCE</scope>
    <source>
        <strain evidence="5">KKN 215</strain>
    </source>
</reference>
<dbReference type="Gene3D" id="3.50.50.60">
    <property type="entry name" value="FAD/NAD(P)-binding domain"/>
    <property type="match status" value="1"/>
</dbReference>
<evidence type="ECO:0000259" key="4">
    <source>
        <dbReference type="PROSITE" id="PS00624"/>
    </source>
</evidence>
<dbReference type="Pfam" id="PF05199">
    <property type="entry name" value="GMC_oxred_C"/>
    <property type="match status" value="1"/>
</dbReference>
<proteinExistence type="inferred from homology"/>
<evidence type="ECO:0000256" key="1">
    <source>
        <dbReference type="ARBA" id="ARBA00001974"/>
    </source>
</evidence>
<evidence type="ECO:0000256" key="3">
    <source>
        <dbReference type="PIRSR" id="PIRSR000137-2"/>
    </source>
</evidence>
<evidence type="ECO:0000313" key="6">
    <source>
        <dbReference type="Proteomes" id="UP000813824"/>
    </source>
</evidence>
<comment type="caution">
    <text evidence="5">The sequence shown here is derived from an EMBL/GenBank/DDBJ whole genome shotgun (WGS) entry which is preliminary data.</text>
</comment>
<keyword evidence="3" id="KW-0285">Flavoprotein</keyword>
<dbReference type="GO" id="GO:0016614">
    <property type="term" value="F:oxidoreductase activity, acting on CH-OH group of donors"/>
    <property type="evidence" value="ECO:0007669"/>
    <property type="project" value="InterPro"/>
</dbReference>
<dbReference type="InterPro" id="IPR036188">
    <property type="entry name" value="FAD/NAD-bd_sf"/>
</dbReference>
<dbReference type="PANTHER" id="PTHR11552:SF78">
    <property type="entry name" value="GLUCOSE-METHANOL-CHOLINE OXIDOREDUCTASE N-TERMINAL DOMAIN-CONTAINING PROTEIN"/>
    <property type="match status" value="1"/>
</dbReference>
<dbReference type="PIRSF" id="PIRSF000137">
    <property type="entry name" value="Alcohol_oxidase"/>
    <property type="match status" value="1"/>
</dbReference>
<dbReference type="Pfam" id="PF00732">
    <property type="entry name" value="GMC_oxred_N"/>
    <property type="match status" value="1"/>
</dbReference>
<dbReference type="GO" id="GO:0050660">
    <property type="term" value="F:flavin adenine dinucleotide binding"/>
    <property type="evidence" value="ECO:0007669"/>
    <property type="project" value="InterPro"/>
</dbReference>
<dbReference type="InterPro" id="IPR012132">
    <property type="entry name" value="GMC_OxRdtase"/>
</dbReference>
<dbReference type="InterPro" id="IPR007867">
    <property type="entry name" value="GMC_OxRtase_C"/>
</dbReference>
<comment type="cofactor">
    <cofactor evidence="1 3">
        <name>FAD</name>
        <dbReference type="ChEBI" id="CHEBI:57692"/>
    </cofactor>
</comment>
<feature type="domain" description="Glucose-methanol-choline oxidoreductase N-terminal" evidence="4">
    <location>
        <begin position="276"/>
        <end position="290"/>
    </location>
</feature>
<keyword evidence="3" id="KW-0274">FAD</keyword>
<feature type="binding site" evidence="3">
    <location>
        <begin position="17"/>
        <end position="18"/>
    </location>
    <ligand>
        <name>FAD</name>
        <dbReference type="ChEBI" id="CHEBI:57692"/>
    </ligand>
</feature>
<organism evidence="5 6">
    <name type="scientific">Cristinia sonorae</name>
    <dbReference type="NCBI Taxonomy" id="1940300"/>
    <lineage>
        <taxon>Eukaryota</taxon>
        <taxon>Fungi</taxon>
        <taxon>Dikarya</taxon>
        <taxon>Basidiomycota</taxon>
        <taxon>Agaricomycotina</taxon>
        <taxon>Agaricomycetes</taxon>
        <taxon>Agaricomycetidae</taxon>
        <taxon>Agaricales</taxon>
        <taxon>Pleurotineae</taxon>
        <taxon>Stephanosporaceae</taxon>
        <taxon>Cristinia</taxon>
    </lineage>
</organism>
<dbReference type="EMBL" id="JAEVFJ010000055">
    <property type="protein sequence ID" value="KAH8079783.1"/>
    <property type="molecule type" value="Genomic_DNA"/>
</dbReference>
<accession>A0A8K0UGE1</accession>
<dbReference type="SUPFAM" id="SSF51905">
    <property type="entry name" value="FAD/NAD(P)-binding domain"/>
    <property type="match status" value="1"/>
</dbReference>
<feature type="binding site" evidence="3">
    <location>
        <begin position="536"/>
        <end position="537"/>
    </location>
    <ligand>
        <name>FAD</name>
        <dbReference type="ChEBI" id="CHEBI:57692"/>
    </ligand>
</feature>